<evidence type="ECO:0000313" key="1">
    <source>
        <dbReference type="EMBL" id="KAH9485241.1"/>
    </source>
</evidence>
<proteinExistence type="predicted"/>
<dbReference type="Proteomes" id="UP000664032">
    <property type="component" value="Unassembled WGS sequence"/>
</dbReference>
<keyword evidence="2" id="KW-1185">Reference proteome</keyword>
<sequence>MHRENKIRERAKLAYLSRERRSSGMNRKAGKGKDAIPGSPEIQKNPKENHSRKGRFGPSTVVGGPSQVLRNLSARNTLGEERMHLESQPCRTRTRKLGITCCAINRSVPWIPRVGSPPQDSQRIPAGSEAECAWAMSDFQVAPLTARELARVRDLHAKLLPVQYPVSFFIHLLVIPSRACYVAYSHGSPVGFISAALHNPTRCFISGDSEVSPRLEILTLGVLPAFQHRGLARRLIMSLVNAFKQDPATPILIYANVSTTNTRALQFYERMGILVSSDIITNLYRTLSYGSRDAYLVVGAL</sequence>
<name>A0ACB8HBD4_PSICU</name>
<accession>A0ACB8HBD4</accession>
<gene>
    <name evidence="1" type="ORF">JR316_0002148</name>
</gene>
<comment type="caution">
    <text evidence="1">The sequence shown here is derived from an EMBL/GenBank/DDBJ whole genome shotgun (WGS) entry which is preliminary data.</text>
</comment>
<evidence type="ECO:0000313" key="2">
    <source>
        <dbReference type="Proteomes" id="UP000664032"/>
    </source>
</evidence>
<organism evidence="1 2">
    <name type="scientific">Psilocybe cubensis</name>
    <name type="common">Psychedelic mushroom</name>
    <name type="synonym">Stropharia cubensis</name>
    <dbReference type="NCBI Taxonomy" id="181762"/>
    <lineage>
        <taxon>Eukaryota</taxon>
        <taxon>Fungi</taxon>
        <taxon>Dikarya</taxon>
        <taxon>Basidiomycota</taxon>
        <taxon>Agaricomycotina</taxon>
        <taxon>Agaricomycetes</taxon>
        <taxon>Agaricomycetidae</taxon>
        <taxon>Agaricales</taxon>
        <taxon>Agaricineae</taxon>
        <taxon>Strophariaceae</taxon>
        <taxon>Psilocybe</taxon>
    </lineage>
</organism>
<protein>
    <submittedName>
        <fullName evidence="1">Uncharacterized protein</fullName>
    </submittedName>
</protein>
<reference evidence="1" key="1">
    <citation type="submission" date="2021-10" db="EMBL/GenBank/DDBJ databases">
        <title>Psilocybe cubensis genome.</title>
        <authorList>
            <person name="Mckernan K.J."/>
            <person name="Crawford S."/>
            <person name="Trippe A."/>
            <person name="Kane L.T."/>
            <person name="Mclaughlin S."/>
        </authorList>
    </citation>
    <scope>NUCLEOTIDE SEQUENCE</scope>
    <source>
        <strain evidence="1">MGC-MH-2018</strain>
    </source>
</reference>
<dbReference type="EMBL" id="JAFIQS020000002">
    <property type="protein sequence ID" value="KAH9485241.1"/>
    <property type="molecule type" value="Genomic_DNA"/>
</dbReference>